<dbReference type="Pfam" id="PF20251">
    <property type="entry name" value="Big_14"/>
    <property type="match status" value="1"/>
</dbReference>
<protein>
    <submittedName>
        <fullName evidence="3">Immunoglobulin-like domain-containing protein</fullName>
    </submittedName>
</protein>
<evidence type="ECO:0000313" key="3">
    <source>
        <dbReference type="EMBL" id="MFC7321514.1"/>
    </source>
</evidence>
<organism evidence="3 4">
    <name type="scientific">Halobacillus campisalis</name>
    <dbReference type="NCBI Taxonomy" id="435909"/>
    <lineage>
        <taxon>Bacteria</taxon>
        <taxon>Bacillati</taxon>
        <taxon>Bacillota</taxon>
        <taxon>Bacilli</taxon>
        <taxon>Bacillales</taxon>
        <taxon>Bacillaceae</taxon>
        <taxon>Halobacillus</taxon>
    </lineage>
</organism>
<dbReference type="EMBL" id="JBHTBY010000009">
    <property type="protein sequence ID" value="MFC7321514.1"/>
    <property type="molecule type" value="Genomic_DNA"/>
</dbReference>
<feature type="domain" description="Bacterial Ig-like" evidence="2">
    <location>
        <begin position="160"/>
        <end position="259"/>
    </location>
</feature>
<feature type="compositionally biased region" description="Polar residues" evidence="1">
    <location>
        <begin position="18"/>
        <end position="28"/>
    </location>
</feature>
<sequence>MRVIILLLLITGCSTMTENGGASNNIPNQVGEPDAESGMTDYKDWTTEGISEKAGYEPYTNKFFEGIHLTTTYHRVDPGAKVGTNESFPNEKIRVQLVERGKDLEEIEVVKEEVFTKGEKLRVQLPEKEGAVYTYSQEVLSEDHEILDTDVAIYHVPPEELNARMYTEREVLGADDTLEIQVENWGPTHLNFGKPYSIEKYSSGAWENISGDQSFEMIGYQLEPGKTHTQEIDLARLDVSSGTYRVIKTFEAANTELSTQLAVEFEIE</sequence>
<dbReference type="Proteomes" id="UP001596494">
    <property type="component" value="Unassembled WGS sequence"/>
</dbReference>
<name>A0ABW2K472_9BACI</name>
<dbReference type="InterPro" id="IPR046878">
    <property type="entry name" value="Big_14"/>
</dbReference>
<evidence type="ECO:0000256" key="1">
    <source>
        <dbReference type="SAM" id="MobiDB-lite"/>
    </source>
</evidence>
<dbReference type="RefSeq" id="WP_289216665.1">
    <property type="nucleotide sequence ID" value="NZ_JAPVRC010000007.1"/>
</dbReference>
<comment type="caution">
    <text evidence="3">The sequence shown here is derived from an EMBL/GenBank/DDBJ whole genome shotgun (WGS) entry which is preliminary data.</text>
</comment>
<feature type="region of interest" description="Disordered" evidence="1">
    <location>
        <begin position="18"/>
        <end position="39"/>
    </location>
</feature>
<keyword evidence="4" id="KW-1185">Reference proteome</keyword>
<evidence type="ECO:0000259" key="2">
    <source>
        <dbReference type="Pfam" id="PF20251"/>
    </source>
</evidence>
<evidence type="ECO:0000313" key="4">
    <source>
        <dbReference type="Proteomes" id="UP001596494"/>
    </source>
</evidence>
<accession>A0ABW2K472</accession>
<reference evidence="4" key="1">
    <citation type="journal article" date="2019" name="Int. J. Syst. Evol. Microbiol.">
        <title>The Global Catalogue of Microorganisms (GCM) 10K type strain sequencing project: providing services to taxonomists for standard genome sequencing and annotation.</title>
        <authorList>
            <consortium name="The Broad Institute Genomics Platform"/>
            <consortium name="The Broad Institute Genome Sequencing Center for Infectious Disease"/>
            <person name="Wu L."/>
            <person name="Ma J."/>
        </authorList>
    </citation>
    <scope>NUCLEOTIDE SEQUENCE [LARGE SCALE GENOMIC DNA]</scope>
    <source>
        <strain evidence="4">CCUG 73951</strain>
    </source>
</reference>
<proteinExistence type="predicted"/>
<gene>
    <name evidence="3" type="ORF">ACFQMN_11530</name>
</gene>